<dbReference type="InParanoid" id="A0A0L0HRX2"/>
<dbReference type="VEuPathDB" id="FungiDB:SPPG_08944"/>
<evidence type="ECO:0000313" key="2">
    <source>
        <dbReference type="Proteomes" id="UP000053201"/>
    </source>
</evidence>
<evidence type="ECO:0000313" key="1">
    <source>
        <dbReference type="EMBL" id="KND04101.1"/>
    </source>
</evidence>
<gene>
    <name evidence="1" type="ORF">SPPG_08944</name>
</gene>
<accession>A0A0L0HRX2</accession>
<dbReference type="EMBL" id="KQ257451">
    <property type="protein sequence ID" value="KND04101.1"/>
    <property type="molecule type" value="Genomic_DNA"/>
</dbReference>
<dbReference type="GeneID" id="27692069"/>
<dbReference type="Proteomes" id="UP000053201">
    <property type="component" value="Unassembled WGS sequence"/>
</dbReference>
<keyword evidence="2" id="KW-1185">Reference proteome</keyword>
<dbReference type="RefSeq" id="XP_016612140.1">
    <property type="nucleotide sequence ID" value="XM_016757094.1"/>
</dbReference>
<sequence>MTAPEPSTEELASWFLPHRTLHEEMQPLYEATQEMTMDNEDARDFNARIAPYLYALFVYPYERYNNFLRTNGIPVAQRWPILSARFDNDLLPIEAGFDISFSDQYEGTVHMWDPQLNSFSAMLRNAISHGQIGIGWEDAGGWRFRFWNYPRGSDERNFDVELPMRQFFSGVLEWYINQVLYWEAHVA</sequence>
<dbReference type="AlphaFoldDB" id="A0A0L0HRX2"/>
<name>A0A0L0HRX2_SPIPD</name>
<proteinExistence type="predicted"/>
<reference evidence="1 2" key="1">
    <citation type="submission" date="2009-08" db="EMBL/GenBank/DDBJ databases">
        <title>The Genome Sequence of Spizellomyces punctatus strain DAOM BR117.</title>
        <authorList>
            <consortium name="The Broad Institute Genome Sequencing Platform"/>
            <person name="Russ C."/>
            <person name="Cuomo C."/>
            <person name="Shea T."/>
            <person name="Young S.K."/>
            <person name="Zeng Q."/>
            <person name="Koehrsen M."/>
            <person name="Haas B."/>
            <person name="Borodovsky M."/>
            <person name="Guigo R."/>
            <person name="Alvarado L."/>
            <person name="Berlin A."/>
            <person name="Bochicchio J."/>
            <person name="Borenstein D."/>
            <person name="Chapman S."/>
            <person name="Chen Z."/>
            <person name="Engels R."/>
            <person name="Freedman E."/>
            <person name="Gellesch M."/>
            <person name="Goldberg J."/>
            <person name="Griggs A."/>
            <person name="Gujja S."/>
            <person name="Heiman D."/>
            <person name="Hepburn T."/>
            <person name="Howarth C."/>
            <person name="Jen D."/>
            <person name="Larson L."/>
            <person name="Lewis B."/>
            <person name="Mehta T."/>
            <person name="Park D."/>
            <person name="Pearson M."/>
            <person name="Roberts A."/>
            <person name="Saif S."/>
            <person name="Shenoy N."/>
            <person name="Sisk P."/>
            <person name="Stolte C."/>
            <person name="Sykes S."/>
            <person name="Thomson T."/>
            <person name="Walk T."/>
            <person name="White J."/>
            <person name="Yandava C."/>
            <person name="Burger G."/>
            <person name="Gray M.W."/>
            <person name="Holland P.W.H."/>
            <person name="King N."/>
            <person name="Lang F.B.F."/>
            <person name="Roger A.J."/>
            <person name="Ruiz-Trillo I."/>
            <person name="Lander E."/>
            <person name="Nusbaum C."/>
        </authorList>
    </citation>
    <scope>NUCLEOTIDE SEQUENCE [LARGE SCALE GENOMIC DNA]</scope>
    <source>
        <strain evidence="1 2">DAOM BR117</strain>
    </source>
</reference>
<protein>
    <submittedName>
        <fullName evidence="1">Uncharacterized protein</fullName>
    </submittedName>
</protein>
<organism evidence="1 2">
    <name type="scientific">Spizellomyces punctatus (strain DAOM BR117)</name>
    <dbReference type="NCBI Taxonomy" id="645134"/>
    <lineage>
        <taxon>Eukaryota</taxon>
        <taxon>Fungi</taxon>
        <taxon>Fungi incertae sedis</taxon>
        <taxon>Chytridiomycota</taxon>
        <taxon>Chytridiomycota incertae sedis</taxon>
        <taxon>Chytridiomycetes</taxon>
        <taxon>Spizellomycetales</taxon>
        <taxon>Spizellomycetaceae</taxon>
        <taxon>Spizellomyces</taxon>
    </lineage>
</organism>